<dbReference type="GO" id="GO:0009279">
    <property type="term" value="C:cell outer membrane"/>
    <property type="evidence" value="ECO:0007669"/>
    <property type="project" value="UniProtKB-SubCell"/>
</dbReference>
<dbReference type="OrthoDB" id="9800869at2"/>
<dbReference type="PRINTS" id="PR01021">
    <property type="entry name" value="OMPADOMAIN"/>
</dbReference>
<dbReference type="RefSeq" id="WP_083645127.1">
    <property type="nucleotide sequence ID" value="NZ_AMRU01000015.1"/>
</dbReference>
<dbReference type="Proteomes" id="UP000186230">
    <property type="component" value="Chromosome"/>
</dbReference>
<dbReference type="SUPFAM" id="SSF103088">
    <property type="entry name" value="OmpA-like"/>
    <property type="match status" value="1"/>
</dbReference>
<dbReference type="Gene3D" id="3.30.1330.60">
    <property type="entry name" value="OmpA-like domain"/>
    <property type="match status" value="1"/>
</dbReference>
<evidence type="ECO:0000256" key="2">
    <source>
        <dbReference type="ARBA" id="ARBA00023136"/>
    </source>
</evidence>
<dbReference type="CDD" id="cd07185">
    <property type="entry name" value="OmpA_C-like"/>
    <property type="match status" value="1"/>
</dbReference>
<dbReference type="InterPro" id="IPR050330">
    <property type="entry name" value="Bact_OuterMem_StrucFunc"/>
</dbReference>
<sequence>MKKISILALLAAMLLSSFSAEGQILKKLKKSAERAAERTILNRTDREVSKKTDAAIDSVLTKKEPQNANTSSQKNPETLESPAESSSSLYQNFDFVPGDKILVFDNFSADNPGDFPAKWDTNGSGEVVNLSNSNDKWLMLANKSSYLPHTQKLPAEYTIEFDLQARGLTTKTSSQAMLELWFDAENGYRKAATSSSVMIPFCLFIDPGIQVRKNSNGQQEIYNKIENDIRDVIQNQFHVSVAVNKTRLRVWLNEEKTVDVPRLLNEGKASYFKLYPRGFNDNSEQLLITNFKIAEGGVDLRNKLLTEGSFSTTGILFDSGSDVIKPESYGVLKTIAEALGDGELNIQIIGHTDSDGETAFNQQLSEKRAASVKSKLVQDFGISAQRITTSGKGESLPVASNDDAAGKAQNRRVEFVKI</sequence>
<name>A0A1L7I799_9FLAO</name>
<protein>
    <submittedName>
        <fullName evidence="6">Outer membrane protein</fullName>
    </submittedName>
</protein>
<evidence type="ECO:0000256" key="5">
    <source>
        <dbReference type="SAM" id="SignalP"/>
    </source>
</evidence>
<evidence type="ECO:0000256" key="1">
    <source>
        <dbReference type="ARBA" id="ARBA00004442"/>
    </source>
</evidence>
<keyword evidence="5" id="KW-0732">Signal</keyword>
<dbReference type="EMBL" id="CP016359">
    <property type="protein sequence ID" value="APU69460.1"/>
    <property type="molecule type" value="Genomic_DNA"/>
</dbReference>
<evidence type="ECO:0000256" key="3">
    <source>
        <dbReference type="ARBA" id="ARBA00023237"/>
    </source>
</evidence>
<keyword evidence="7" id="KW-1185">Reference proteome</keyword>
<dbReference type="PROSITE" id="PS51123">
    <property type="entry name" value="OMPA_2"/>
    <property type="match status" value="1"/>
</dbReference>
<dbReference type="PANTHER" id="PTHR30329:SF21">
    <property type="entry name" value="LIPOPROTEIN YIAD-RELATED"/>
    <property type="match status" value="1"/>
</dbReference>
<keyword evidence="3" id="KW-0998">Cell outer membrane</keyword>
<dbReference type="InterPro" id="IPR036737">
    <property type="entry name" value="OmpA-like_sf"/>
</dbReference>
<dbReference type="Pfam" id="PF00691">
    <property type="entry name" value="OmpA"/>
    <property type="match status" value="1"/>
</dbReference>
<dbReference type="STRING" id="1229726.GRFL_2736"/>
<dbReference type="PANTHER" id="PTHR30329">
    <property type="entry name" value="STATOR ELEMENT OF FLAGELLAR MOTOR COMPLEX"/>
    <property type="match status" value="1"/>
</dbReference>
<comment type="subcellular location">
    <subcellularLocation>
        <location evidence="1">Cell outer membrane</location>
    </subcellularLocation>
</comment>
<accession>A0A1L7I799</accession>
<feature type="chain" id="PRO_5043624149" evidence="5">
    <location>
        <begin position="23"/>
        <end position="418"/>
    </location>
</feature>
<feature type="region of interest" description="Disordered" evidence="4">
    <location>
        <begin position="57"/>
        <end position="86"/>
    </location>
</feature>
<evidence type="ECO:0000313" key="6">
    <source>
        <dbReference type="EMBL" id="APU69460.1"/>
    </source>
</evidence>
<dbReference type="InterPro" id="IPR006664">
    <property type="entry name" value="OMP_bac"/>
</dbReference>
<dbReference type="AlphaFoldDB" id="A0A1L7I799"/>
<organism evidence="6 7">
    <name type="scientific">Christiangramia flava JLT2011</name>
    <dbReference type="NCBI Taxonomy" id="1229726"/>
    <lineage>
        <taxon>Bacteria</taxon>
        <taxon>Pseudomonadati</taxon>
        <taxon>Bacteroidota</taxon>
        <taxon>Flavobacteriia</taxon>
        <taxon>Flavobacteriales</taxon>
        <taxon>Flavobacteriaceae</taxon>
        <taxon>Christiangramia</taxon>
    </lineage>
</organism>
<dbReference type="InterPro" id="IPR006665">
    <property type="entry name" value="OmpA-like"/>
</dbReference>
<evidence type="ECO:0000256" key="4">
    <source>
        <dbReference type="SAM" id="MobiDB-lite"/>
    </source>
</evidence>
<gene>
    <name evidence="6" type="ORF">GRFL_2736</name>
</gene>
<proteinExistence type="predicted"/>
<feature type="signal peptide" evidence="5">
    <location>
        <begin position="1"/>
        <end position="22"/>
    </location>
</feature>
<evidence type="ECO:0000313" key="7">
    <source>
        <dbReference type="Proteomes" id="UP000186230"/>
    </source>
</evidence>
<keyword evidence="2" id="KW-0472">Membrane</keyword>
<dbReference type="KEGG" id="gfl:GRFL_2736"/>
<feature type="compositionally biased region" description="Polar residues" evidence="4">
    <location>
        <begin position="66"/>
        <end position="86"/>
    </location>
</feature>
<reference evidence="6 7" key="1">
    <citation type="submission" date="2016-07" db="EMBL/GenBank/DDBJ databases">
        <title>Multi-omics approach to identify versatile polysaccharide utilization systems of a marine flavobacterium Gramella flava.</title>
        <authorList>
            <person name="Tang K."/>
        </authorList>
    </citation>
    <scope>NUCLEOTIDE SEQUENCE [LARGE SCALE GENOMIC DNA]</scope>
    <source>
        <strain evidence="6 7">JLT2011</strain>
    </source>
</reference>